<dbReference type="GO" id="GO:0009897">
    <property type="term" value="C:external side of plasma membrane"/>
    <property type="evidence" value="ECO:0007669"/>
    <property type="project" value="TreeGrafter"/>
</dbReference>
<evidence type="ECO:0000313" key="11">
    <source>
        <dbReference type="Proteomes" id="UP000823561"/>
    </source>
</evidence>
<protein>
    <submittedName>
        <fullName evidence="10">Uncharacterized protein</fullName>
    </submittedName>
</protein>
<keyword evidence="4 8" id="KW-1133">Transmembrane helix</keyword>
<name>A0AAV6FGL7_9TELE</name>
<dbReference type="EMBL" id="JADWDJ010000023">
    <property type="protein sequence ID" value="KAG5261948.1"/>
    <property type="molecule type" value="Genomic_DNA"/>
</dbReference>
<sequence length="350" mass="40323">MLMCSPWSVLSLWLILSVSVVAEEGGYVCLQNLSLQYDNTDIDGLGFSVYLSDNGIMKPNKSYCIDQNNPSLPDGLRPINTSCIVDKQNNVNFSWDSSDLPGHPQYSISYQFCNEDKKVLETAEKPRNVQGSFYYTLIPDKTSYIRLLLNVSYPDKWYIQTQQWKICTVEKLDPLQINATIQSNQLHLEWGLPKSKSTENPRCFEYELRVNDEVRTFKSKLKYTEPNLDPTQKYKIWMRAKIAHFCCETLFWSDWTYLDLNKSAKVPFDIHIGVIIGIALGLPMILLAILLLCKFQRVFDKLFPPIPGPSIKIKGLLEKDVTSQIMSHKCVEVVTEVEVKEDEEEEEEEH</sequence>
<evidence type="ECO:0000256" key="6">
    <source>
        <dbReference type="ARBA" id="ARBA00023170"/>
    </source>
</evidence>
<keyword evidence="11" id="KW-1185">Reference proteome</keyword>
<keyword evidence="3 9" id="KW-0732">Signal</keyword>
<reference evidence="10" key="1">
    <citation type="submission" date="2020-10" db="EMBL/GenBank/DDBJ databases">
        <title>Chromosome-scale genome assembly of the Allis shad, Alosa alosa.</title>
        <authorList>
            <person name="Margot Z."/>
            <person name="Christophe K."/>
            <person name="Cabau C."/>
            <person name="Louis A."/>
            <person name="Berthelot C."/>
            <person name="Parey E."/>
            <person name="Roest Crollius H."/>
            <person name="Montfort J."/>
            <person name="Robinson-Rechavi M."/>
            <person name="Bucao C."/>
            <person name="Bouchez O."/>
            <person name="Gislard M."/>
            <person name="Lluch J."/>
            <person name="Milhes M."/>
            <person name="Lampietro C."/>
            <person name="Lopez Roques C."/>
            <person name="Donnadieu C."/>
            <person name="Braasch I."/>
            <person name="Desvignes T."/>
            <person name="Postlethwait J."/>
            <person name="Bobe J."/>
            <person name="Guiguen Y."/>
        </authorList>
    </citation>
    <scope>NUCLEOTIDE SEQUENCE</scope>
    <source>
        <strain evidence="10">M-15738</strain>
        <tissue evidence="10">Blood</tissue>
    </source>
</reference>
<evidence type="ECO:0000256" key="4">
    <source>
        <dbReference type="ARBA" id="ARBA00022989"/>
    </source>
</evidence>
<feature type="transmembrane region" description="Helical" evidence="8">
    <location>
        <begin position="270"/>
        <end position="293"/>
    </location>
</feature>
<feature type="signal peptide" evidence="9">
    <location>
        <begin position="1"/>
        <end position="22"/>
    </location>
</feature>
<dbReference type="GO" id="GO:0004896">
    <property type="term" value="F:cytokine receptor activity"/>
    <property type="evidence" value="ECO:0007669"/>
    <property type="project" value="TreeGrafter"/>
</dbReference>
<comment type="subcellular location">
    <subcellularLocation>
        <location evidence="1">Membrane</location>
        <topology evidence="1">Single-pass type I membrane protein</topology>
    </subcellularLocation>
</comment>
<proteinExistence type="predicted"/>
<evidence type="ECO:0000313" key="10">
    <source>
        <dbReference type="EMBL" id="KAG5261948.1"/>
    </source>
</evidence>
<keyword evidence="7" id="KW-0325">Glycoprotein</keyword>
<feature type="chain" id="PRO_5043977984" evidence="9">
    <location>
        <begin position="23"/>
        <end position="350"/>
    </location>
</feature>
<evidence type="ECO:0000256" key="7">
    <source>
        <dbReference type="ARBA" id="ARBA00023180"/>
    </source>
</evidence>
<dbReference type="Proteomes" id="UP000823561">
    <property type="component" value="Chromosome 23"/>
</dbReference>
<dbReference type="SUPFAM" id="SSF49265">
    <property type="entry name" value="Fibronectin type III"/>
    <property type="match status" value="2"/>
</dbReference>
<evidence type="ECO:0000256" key="2">
    <source>
        <dbReference type="ARBA" id="ARBA00022692"/>
    </source>
</evidence>
<keyword evidence="2 8" id="KW-0812">Transmembrane</keyword>
<dbReference type="InterPro" id="IPR013783">
    <property type="entry name" value="Ig-like_fold"/>
</dbReference>
<comment type="caution">
    <text evidence="10">The sequence shown here is derived from an EMBL/GenBank/DDBJ whole genome shotgun (WGS) entry which is preliminary data.</text>
</comment>
<evidence type="ECO:0000256" key="5">
    <source>
        <dbReference type="ARBA" id="ARBA00023136"/>
    </source>
</evidence>
<keyword evidence="5 8" id="KW-0472">Membrane</keyword>
<gene>
    <name evidence="10" type="ORF">AALO_G00290380</name>
</gene>
<evidence type="ECO:0000256" key="8">
    <source>
        <dbReference type="SAM" id="Phobius"/>
    </source>
</evidence>
<dbReference type="Gene3D" id="2.60.40.10">
    <property type="entry name" value="Immunoglobulins"/>
    <property type="match status" value="1"/>
</dbReference>
<dbReference type="PANTHER" id="PTHR23037:SF46">
    <property type="entry name" value="INTERLEUKIN 5 RECEPTOR SUBUNIT ALPHA"/>
    <property type="match status" value="1"/>
</dbReference>
<evidence type="ECO:0000256" key="9">
    <source>
        <dbReference type="SAM" id="SignalP"/>
    </source>
</evidence>
<dbReference type="PANTHER" id="PTHR23037">
    <property type="entry name" value="CYTOKINE RECEPTOR"/>
    <property type="match status" value="1"/>
</dbReference>
<dbReference type="InterPro" id="IPR036116">
    <property type="entry name" value="FN3_sf"/>
</dbReference>
<dbReference type="AlphaFoldDB" id="A0AAV6FGL7"/>
<evidence type="ECO:0000256" key="3">
    <source>
        <dbReference type="ARBA" id="ARBA00022729"/>
    </source>
</evidence>
<evidence type="ECO:0000256" key="1">
    <source>
        <dbReference type="ARBA" id="ARBA00004479"/>
    </source>
</evidence>
<organism evidence="10 11">
    <name type="scientific">Alosa alosa</name>
    <name type="common">allis shad</name>
    <dbReference type="NCBI Taxonomy" id="278164"/>
    <lineage>
        <taxon>Eukaryota</taxon>
        <taxon>Metazoa</taxon>
        <taxon>Chordata</taxon>
        <taxon>Craniata</taxon>
        <taxon>Vertebrata</taxon>
        <taxon>Euteleostomi</taxon>
        <taxon>Actinopterygii</taxon>
        <taxon>Neopterygii</taxon>
        <taxon>Teleostei</taxon>
        <taxon>Clupei</taxon>
        <taxon>Clupeiformes</taxon>
        <taxon>Clupeoidei</taxon>
        <taxon>Clupeidae</taxon>
        <taxon>Alosa</taxon>
    </lineage>
</organism>
<accession>A0AAV6FGL7</accession>
<keyword evidence="6" id="KW-0675">Receptor</keyword>